<organism evidence="4 5">
    <name type="scientific">Hibiscus sabdariffa</name>
    <name type="common">roselle</name>
    <dbReference type="NCBI Taxonomy" id="183260"/>
    <lineage>
        <taxon>Eukaryota</taxon>
        <taxon>Viridiplantae</taxon>
        <taxon>Streptophyta</taxon>
        <taxon>Embryophyta</taxon>
        <taxon>Tracheophyta</taxon>
        <taxon>Spermatophyta</taxon>
        <taxon>Magnoliopsida</taxon>
        <taxon>eudicotyledons</taxon>
        <taxon>Gunneridae</taxon>
        <taxon>Pentapetalae</taxon>
        <taxon>rosids</taxon>
        <taxon>malvids</taxon>
        <taxon>Malvales</taxon>
        <taxon>Malvaceae</taxon>
        <taxon>Malvoideae</taxon>
        <taxon>Hibiscus</taxon>
    </lineage>
</organism>
<keyword evidence="5" id="KW-1185">Reference proteome</keyword>
<evidence type="ECO:0000313" key="5">
    <source>
        <dbReference type="Proteomes" id="UP001472677"/>
    </source>
</evidence>
<dbReference type="SUPFAM" id="SSF52540">
    <property type="entry name" value="P-loop containing nucleoside triphosphate hydrolases"/>
    <property type="match status" value="1"/>
</dbReference>
<dbReference type="Pfam" id="PF00931">
    <property type="entry name" value="NB-ARC"/>
    <property type="match status" value="1"/>
</dbReference>
<evidence type="ECO:0000313" key="4">
    <source>
        <dbReference type="EMBL" id="KAK8537838.1"/>
    </source>
</evidence>
<gene>
    <name evidence="4" type="ORF">V6N12_043984</name>
</gene>
<feature type="compositionally biased region" description="Basic and acidic residues" evidence="2">
    <location>
        <begin position="37"/>
        <end position="48"/>
    </location>
</feature>
<dbReference type="EMBL" id="JBBPBM010000028">
    <property type="protein sequence ID" value="KAK8537838.1"/>
    <property type="molecule type" value="Genomic_DNA"/>
</dbReference>
<feature type="compositionally biased region" description="Low complexity" evidence="2">
    <location>
        <begin position="22"/>
        <end position="36"/>
    </location>
</feature>
<dbReference type="InterPro" id="IPR003593">
    <property type="entry name" value="AAA+_ATPase"/>
</dbReference>
<dbReference type="Gene3D" id="3.40.50.300">
    <property type="entry name" value="P-loop containing nucleotide triphosphate hydrolases"/>
    <property type="match status" value="1"/>
</dbReference>
<sequence length="330" mass="36714">MGATTEDQNHSSKTGSNPKPTLYDQYQQYLSSLSQDKSGHRQKDKKQDGSASAEPPPDPNGDATQNNSGGGESLPLKKREKKDYEAPRPPPAVRGFEKDEMSLEMMLIQDGCPGSLIAIGVVGQRGVGKTTLCKKILKNERVKGSYSKMFWITLSEVLPRMEEMEFTVADDIAELTTAADGVPTRLNNDNLNQQLKEGKYIIVFDDVGEAEEDEYYQKLKDCIDGLPNEEGGAVIVTCRSEKAAQKLVGDENLHRLEPLNNPDSCWWIYNEAVRDQEIEEDRTVSKDVKEELMKRCGGLPWAARMMGIIKAQQLSDDKNKANQTINTPLS</sequence>
<dbReference type="InterPro" id="IPR002182">
    <property type="entry name" value="NB-ARC"/>
</dbReference>
<feature type="region of interest" description="Disordered" evidence="2">
    <location>
        <begin position="1"/>
        <end position="95"/>
    </location>
</feature>
<feature type="domain" description="AAA+ ATPase" evidence="3">
    <location>
        <begin position="115"/>
        <end position="259"/>
    </location>
</feature>
<accession>A0ABR2DFW9</accession>
<dbReference type="SMART" id="SM00382">
    <property type="entry name" value="AAA"/>
    <property type="match status" value="1"/>
</dbReference>
<dbReference type="PANTHER" id="PTHR36766:SF30">
    <property type="entry name" value="TIR-NBS TYPE DISEASE RESISTANCE PROTEIN-RELATED"/>
    <property type="match status" value="1"/>
</dbReference>
<evidence type="ECO:0000256" key="1">
    <source>
        <dbReference type="ARBA" id="ARBA00022821"/>
    </source>
</evidence>
<reference evidence="4 5" key="1">
    <citation type="journal article" date="2024" name="G3 (Bethesda)">
        <title>Genome assembly of Hibiscus sabdariffa L. provides insights into metabolisms of medicinal natural products.</title>
        <authorList>
            <person name="Kim T."/>
        </authorList>
    </citation>
    <scope>NUCLEOTIDE SEQUENCE [LARGE SCALE GENOMIC DNA]</scope>
    <source>
        <strain evidence="4">TK-2024</strain>
        <tissue evidence="4">Old leaves</tissue>
    </source>
</reference>
<feature type="compositionally biased region" description="Basic and acidic residues" evidence="2">
    <location>
        <begin position="75"/>
        <end position="86"/>
    </location>
</feature>
<comment type="caution">
    <text evidence="4">The sequence shown here is derived from an EMBL/GenBank/DDBJ whole genome shotgun (WGS) entry which is preliminary data.</text>
</comment>
<dbReference type="Proteomes" id="UP001472677">
    <property type="component" value="Unassembled WGS sequence"/>
</dbReference>
<evidence type="ECO:0000259" key="3">
    <source>
        <dbReference type="SMART" id="SM00382"/>
    </source>
</evidence>
<proteinExistence type="predicted"/>
<dbReference type="PANTHER" id="PTHR36766">
    <property type="entry name" value="PLANT BROAD-SPECTRUM MILDEW RESISTANCE PROTEIN RPW8"/>
    <property type="match status" value="1"/>
</dbReference>
<dbReference type="InterPro" id="IPR027417">
    <property type="entry name" value="P-loop_NTPase"/>
</dbReference>
<dbReference type="PRINTS" id="PR00364">
    <property type="entry name" value="DISEASERSIST"/>
</dbReference>
<protein>
    <recommendedName>
        <fullName evidence="3">AAA+ ATPase domain-containing protein</fullName>
    </recommendedName>
</protein>
<evidence type="ECO:0000256" key="2">
    <source>
        <dbReference type="SAM" id="MobiDB-lite"/>
    </source>
</evidence>
<name>A0ABR2DFW9_9ROSI</name>
<keyword evidence="1" id="KW-0611">Plant defense</keyword>